<proteinExistence type="predicted"/>
<organism evidence="1 2">
    <name type="scientific">Nicotiana tabacum</name>
    <name type="common">Common tobacco</name>
    <dbReference type="NCBI Taxonomy" id="4097"/>
    <lineage>
        <taxon>Eukaryota</taxon>
        <taxon>Viridiplantae</taxon>
        <taxon>Streptophyta</taxon>
        <taxon>Embryophyta</taxon>
        <taxon>Tracheophyta</taxon>
        <taxon>Spermatophyta</taxon>
        <taxon>Magnoliopsida</taxon>
        <taxon>eudicotyledons</taxon>
        <taxon>Gunneridae</taxon>
        <taxon>Pentapetalae</taxon>
        <taxon>asterids</taxon>
        <taxon>lamiids</taxon>
        <taxon>Solanales</taxon>
        <taxon>Solanaceae</taxon>
        <taxon>Nicotianoideae</taxon>
        <taxon>Nicotianeae</taxon>
        <taxon>Nicotiana</taxon>
    </lineage>
</organism>
<reference evidence="2" key="2">
    <citation type="submission" date="2025-08" db="UniProtKB">
        <authorList>
            <consortium name="RefSeq"/>
        </authorList>
    </citation>
    <scope>IDENTIFICATION</scope>
    <source>
        <tissue evidence="2">Leaf</tissue>
    </source>
</reference>
<accession>A0AC58UQF6</accession>
<name>A0AC58UQF6_TOBAC</name>
<reference evidence="1" key="1">
    <citation type="journal article" date="2014" name="Nat. Commun.">
        <title>The tobacco genome sequence and its comparison with those of tomato and potato.</title>
        <authorList>
            <person name="Sierro N."/>
            <person name="Battey J.N."/>
            <person name="Ouadi S."/>
            <person name="Bakaher N."/>
            <person name="Bovet L."/>
            <person name="Willig A."/>
            <person name="Goepfert S."/>
            <person name="Peitsch M.C."/>
            <person name="Ivanov N.V."/>
        </authorList>
    </citation>
    <scope>NUCLEOTIDE SEQUENCE [LARGE SCALE GENOMIC DNA]</scope>
</reference>
<evidence type="ECO:0000313" key="2">
    <source>
        <dbReference type="RefSeq" id="XP_075111722.1"/>
    </source>
</evidence>
<dbReference type="RefSeq" id="XP_075111722.1">
    <property type="nucleotide sequence ID" value="XM_075255621.1"/>
</dbReference>
<sequence>MSAYAKFLKEILSSKRKLEETKVVKLNAQCSAILQNRIPNKCRDLGKLEGELGVIKPVWISLKLADQTTIIPDGIIEDILVRVDKFVFPVDFIVVDMEVNKEIPLILKRPFLCTGRAILDIFEGQLIL</sequence>
<evidence type="ECO:0000313" key="1">
    <source>
        <dbReference type="Proteomes" id="UP000790787"/>
    </source>
</evidence>
<dbReference type="Proteomes" id="UP000790787">
    <property type="component" value="Chromosome 6"/>
</dbReference>
<keyword evidence="1" id="KW-1185">Reference proteome</keyword>
<gene>
    <name evidence="2" type="primary">LOC142181930</name>
</gene>
<protein>
    <submittedName>
        <fullName evidence="2">Uncharacterized protein LOC142181930</fullName>
    </submittedName>
</protein>